<dbReference type="InterPro" id="IPR001460">
    <property type="entry name" value="PCN-bd_Tpept"/>
</dbReference>
<dbReference type="Gene3D" id="3.40.710.10">
    <property type="entry name" value="DD-peptidase/beta-lactamase superfamily"/>
    <property type="match status" value="1"/>
</dbReference>
<dbReference type="RefSeq" id="WP_379717189.1">
    <property type="nucleotide sequence ID" value="NZ_JBHSMS010000013.1"/>
</dbReference>
<protein>
    <recommendedName>
        <fullName evidence="3">beta-lactamase</fullName>
        <ecNumber evidence="3">3.5.2.6</ecNumber>
    </recommendedName>
</protein>
<proteinExistence type="inferred from homology"/>
<evidence type="ECO:0000256" key="2">
    <source>
        <dbReference type="ARBA" id="ARBA00007898"/>
    </source>
</evidence>
<evidence type="ECO:0000313" key="10">
    <source>
        <dbReference type="Proteomes" id="UP001596031"/>
    </source>
</evidence>
<keyword evidence="7" id="KW-0472">Membrane</keyword>
<organism evidence="9 10">
    <name type="scientific">Massilia jejuensis</name>
    <dbReference type="NCBI Taxonomy" id="648894"/>
    <lineage>
        <taxon>Bacteria</taxon>
        <taxon>Pseudomonadati</taxon>
        <taxon>Pseudomonadota</taxon>
        <taxon>Betaproteobacteria</taxon>
        <taxon>Burkholderiales</taxon>
        <taxon>Oxalobacteraceae</taxon>
        <taxon>Telluria group</taxon>
        <taxon>Massilia</taxon>
    </lineage>
</organism>
<feature type="domain" description="Penicillin-binding protein transpeptidase" evidence="8">
    <location>
        <begin position="798"/>
        <end position="1045"/>
    </location>
</feature>
<evidence type="ECO:0000256" key="1">
    <source>
        <dbReference type="ARBA" id="ARBA00001526"/>
    </source>
</evidence>
<evidence type="ECO:0000256" key="3">
    <source>
        <dbReference type="ARBA" id="ARBA00012865"/>
    </source>
</evidence>
<dbReference type="PANTHER" id="PTHR30627">
    <property type="entry name" value="PEPTIDOGLYCAN D,D-TRANSPEPTIDASE"/>
    <property type="match status" value="1"/>
</dbReference>
<dbReference type="InterPro" id="IPR050515">
    <property type="entry name" value="Beta-lactam/transpept"/>
</dbReference>
<keyword evidence="7" id="KW-0812">Transmembrane</keyword>
<keyword evidence="4" id="KW-0732">Signal</keyword>
<comment type="catalytic activity">
    <reaction evidence="1">
        <text>a beta-lactam + H2O = a substituted beta-amino acid</text>
        <dbReference type="Rhea" id="RHEA:20401"/>
        <dbReference type="ChEBI" id="CHEBI:15377"/>
        <dbReference type="ChEBI" id="CHEBI:35627"/>
        <dbReference type="ChEBI" id="CHEBI:140347"/>
        <dbReference type="EC" id="3.5.2.6"/>
    </reaction>
</comment>
<dbReference type="EMBL" id="JBHSMS010000013">
    <property type="protein sequence ID" value="MFC5510156.1"/>
    <property type="molecule type" value="Genomic_DNA"/>
</dbReference>
<dbReference type="Proteomes" id="UP001596031">
    <property type="component" value="Unassembled WGS sequence"/>
</dbReference>
<evidence type="ECO:0000256" key="6">
    <source>
        <dbReference type="ARBA" id="ARBA00023251"/>
    </source>
</evidence>
<gene>
    <name evidence="9" type="ORF">ACFPOU_03315</name>
</gene>
<dbReference type="SUPFAM" id="SSF56601">
    <property type="entry name" value="beta-lactamase/transpeptidase-like"/>
    <property type="match status" value="1"/>
</dbReference>
<evidence type="ECO:0000313" key="9">
    <source>
        <dbReference type="EMBL" id="MFC5510156.1"/>
    </source>
</evidence>
<keyword evidence="10" id="KW-1185">Reference proteome</keyword>
<reference evidence="10" key="1">
    <citation type="journal article" date="2019" name="Int. J. Syst. Evol. Microbiol.">
        <title>The Global Catalogue of Microorganisms (GCM) 10K type strain sequencing project: providing services to taxonomists for standard genome sequencing and annotation.</title>
        <authorList>
            <consortium name="The Broad Institute Genomics Platform"/>
            <consortium name="The Broad Institute Genome Sequencing Center for Infectious Disease"/>
            <person name="Wu L."/>
            <person name="Ma J."/>
        </authorList>
    </citation>
    <scope>NUCLEOTIDE SEQUENCE [LARGE SCALE GENOMIC DNA]</scope>
    <source>
        <strain evidence="10">CCUG 38813</strain>
    </source>
</reference>
<evidence type="ECO:0000256" key="4">
    <source>
        <dbReference type="ARBA" id="ARBA00022729"/>
    </source>
</evidence>
<dbReference type="EC" id="3.5.2.6" evidence="3"/>
<keyword evidence="6" id="KW-0046">Antibiotic resistance</keyword>
<keyword evidence="7" id="KW-1133">Transmembrane helix</keyword>
<dbReference type="PANTHER" id="PTHR30627:SF6">
    <property type="entry name" value="BETA-LACTAMASE YBXI-RELATED"/>
    <property type="match status" value="1"/>
</dbReference>
<dbReference type="InterPro" id="IPR012338">
    <property type="entry name" value="Beta-lactam/transpept-like"/>
</dbReference>
<comment type="caution">
    <text evidence="9">The sequence shown here is derived from an EMBL/GenBank/DDBJ whole genome shotgun (WGS) entry which is preliminary data.</text>
</comment>
<evidence type="ECO:0000259" key="8">
    <source>
        <dbReference type="Pfam" id="PF00905"/>
    </source>
</evidence>
<name>A0ABW0PBY8_9BURK</name>
<dbReference type="Pfam" id="PF00905">
    <property type="entry name" value="Transpeptidase"/>
    <property type="match status" value="1"/>
</dbReference>
<keyword evidence="5" id="KW-0378">Hydrolase</keyword>
<evidence type="ECO:0000256" key="5">
    <source>
        <dbReference type="ARBA" id="ARBA00022801"/>
    </source>
</evidence>
<sequence length="1057" mass="110047">MGGVFAAVLTDLDARRRNWRRARNLRAGGVRARPAVRLPDWHAGPRFWLVLLAAGLALGGALLIAGHARSLGAAAPNRLAAGGPVRTLPAFQPALPGVSFSVPAVPGVHLAAHPGGALLVLSGMRAGRPVVIDLCEQALAQSGGRLAPLRIGYRFADVARWAARNESGSSPVTLRNLVLAGADMPRVDIGGSLASPLRLAWHGRAARWIGDASAGGIARGERGTAVLGREGWLVWGEHEALRVARRAGAACAQGGELVLTRYRAASGTASAALVAAFPARGGVTSARLAPGDYRVPEAAAAALEDGALFDGLLARGLVRVSPGAMIATAPRDLPAWRAATPGQRAADLRGWDHVVLDAAGRRLLERLHHRADGAYVREQIRLFNGERRLLAWRLRPGPSAGAWRVEAGANAVATDEAMPLGAARLFDRLPQGWTPWRRVADWPGGAANARLVLTLAQPARGDERIALMVAGQVTRIDGALPAATRPACAGRACRRPDDVRELVLVPHAGARQVVLAAAPLDLAGMGGSGDAAYRHLQLEHGRLAWRALPRAGQATAPAPVQVPVPVLLADRAGTPLWGAGAVTAAARAAGLGTLLGLHPGQASSVAGMLARLPSKDGRAHAARLTLDLGLQRTSQAVLDCVGMRRGQWDGARCQGGADAPAGRQAGLVLLDTGSGDILAAASSGSADLAQADWREVRAFDQVDPARSPLRQAAFQHDGGVERSPGSTFKIVSALGLELAARRDPRLDALLDGMPLAGMDALAASRGFAFRTDAAAYPAGGGARITNFRDAVPGRRARDGKLGLSEALSHSLNTWFAWGAELSDASLFGKARGGAPSLRALDDTAMDGVRPIADMARRLGFERPLQLDGGLLPPEFDWRGWDALQASAAGIDPIGSRHELRQMAIGLRMQATPLHMAMTAGAVGEGRAIAPRLLLALDGQAARPVPGAPLGVRLDRVRAGLHGVVTHGTAAGAFRGAHFDRLRAGLYGKTGTAPVGDAGQATVWFTGWLEPGSLAGQTRRLAFAVFVSRSDATGGEHAAPVVASLLRTLDQKPEQKAD</sequence>
<accession>A0ABW0PBY8</accession>
<evidence type="ECO:0000256" key="7">
    <source>
        <dbReference type="SAM" id="Phobius"/>
    </source>
</evidence>
<feature type="transmembrane region" description="Helical" evidence="7">
    <location>
        <begin position="47"/>
        <end position="68"/>
    </location>
</feature>
<comment type="similarity">
    <text evidence="2">Belongs to the class-D beta-lactamase family.</text>
</comment>